<gene>
    <name evidence="2" type="ORF">O3P69_007120</name>
</gene>
<dbReference type="AlphaFoldDB" id="A0AAW0V1D6"/>
<organism evidence="2 3">
    <name type="scientific">Scylla paramamosain</name>
    <name type="common">Mud crab</name>
    <dbReference type="NCBI Taxonomy" id="85552"/>
    <lineage>
        <taxon>Eukaryota</taxon>
        <taxon>Metazoa</taxon>
        <taxon>Ecdysozoa</taxon>
        <taxon>Arthropoda</taxon>
        <taxon>Crustacea</taxon>
        <taxon>Multicrustacea</taxon>
        <taxon>Malacostraca</taxon>
        <taxon>Eumalacostraca</taxon>
        <taxon>Eucarida</taxon>
        <taxon>Decapoda</taxon>
        <taxon>Pleocyemata</taxon>
        <taxon>Brachyura</taxon>
        <taxon>Eubrachyura</taxon>
        <taxon>Portunoidea</taxon>
        <taxon>Portunidae</taxon>
        <taxon>Portuninae</taxon>
        <taxon>Scylla</taxon>
    </lineage>
</organism>
<dbReference type="Proteomes" id="UP001487740">
    <property type="component" value="Unassembled WGS sequence"/>
</dbReference>
<evidence type="ECO:0000313" key="3">
    <source>
        <dbReference type="Proteomes" id="UP001487740"/>
    </source>
</evidence>
<sequence length="117" mass="13107">MKARELMFRKSMRISISHLPDSHEDEKNKLRKVQGSHGGKASGHAALQGFPGTDHHWKCYIAVMRVCTTPMKCVPGSLPDFRCYSIHKTVRTCIEGMMLAMSGTKSRRCTPHSLHGV</sequence>
<keyword evidence="3" id="KW-1185">Reference proteome</keyword>
<protein>
    <submittedName>
        <fullName evidence="2">Uncharacterized protein</fullName>
    </submittedName>
</protein>
<evidence type="ECO:0000256" key="1">
    <source>
        <dbReference type="SAM" id="MobiDB-lite"/>
    </source>
</evidence>
<dbReference type="EMBL" id="JARAKH010000002">
    <property type="protein sequence ID" value="KAK8406168.1"/>
    <property type="molecule type" value="Genomic_DNA"/>
</dbReference>
<feature type="region of interest" description="Disordered" evidence="1">
    <location>
        <begin position="17"/>
        <end position="47"/>
    </location>
</feature>
<name>A0AAW0V1D6_SCYPA</name>
<comment type="caution">
    <text evidence="2">The sequence shown here is derived from an EMBL/GenBank/DDBJ whole genome shotgun (WGS) entry which is preliminary data.</text>
</comment>
<evidence type="ECO:0000313" key="2">
    <source>
        <dbReference type="EMBL" id="KAK8406168.1"/>
    </source>
</evidence>
<reference evidence="2 3" key="1">
    <citation type="submission" date="2023-03" db="EMBL/GenBank/DDBJ databases">
        <title>High-quality genome of Scylla paramamosain provides insights in environmental adaptation.</title>
        <authorList>
            <person name="Zhang L."/>
        </authorList>
    </citation>
    <scope>NUCLEOTIDE SEQUENCE [LARGE SCALE GENOMIC DNA]</scope>
    <source>
        <strain evidence="2">LZ_2023a</strain>
        <tissue evidence="2">Muscle</tissue>
    </source>
</reference>
<proteinExistence type="predicted"/>
<accession>A0AAW0V1D6</accession>